<evidence type="ECO:0000259" key="1">
    <source>
        <dbReference type="Pfam" id="PF23760"/>
    </source>
</evidence>
<name>A0A183AT77_9TREM</name>
<organism evidence="4">
    <name type="scientific">Echinostoma caproni</name>
    <dbReference type="NCBI Taxonomy" id="27848"/>
    <lineage>
        <taxon>Eukaryota</taxon>
        <taxon>Metazoa</taxon>
        <taxon>Spiralia</taxon>
        <taxon>Lophotrochozoa</taxon>
        <taxon>Platyhelminthes</taxon>
        <taxon>Trematoda</taxon>
        <taxon>Digenea</taxon>
        <taxon>Plagiorchiida</taxon>
        <taxon>Echinostomata</taxon>
        <taxon>Echinostomatoidea</taxon>
        <taxon>Echinostomatidae</taxon>
        <taxon>Echinostoma</taxon>
    </lineage>
</organism>
<dbReference type="OrthoDB" id="9610195at2759"/>
<evidence type="ECO:0000313" key="3">
    <source>
        <dbReference type="Proteomes" id="UP000272942"/>
    </source>
</evidence>
<protein>
    <submittedName>
        <fullName evidence="4">WD_REPEATS_REGION domain-containing protein</fullName>
    </submittedName>
</protein>
<dbReference type="AlphaFoldDB" id="A0A183AT77"/>
<keyword evidence="3" id="KW-1185">Reference proteome</keyword>
<dbReference type="InterPro" id="IPR015943">
    <property type="entry name" value="WD40/YVTN_repeat-like_dom_sf"/>
</dbReference>
<dbReference type="InterPro" id="IPR001680">
    <property type="entry name" value="WD40_rpt"/>
</dbReference>
<feature type="domain" description="DDB1- and CUL4-associated factor 12 beta-propeller" evidence="1">
    <location>
        <begin position="20"/>
        <end position="118"/>
    </location>
</feature>
<gene>
    <name evidence="2" type="ORF">ECPE_LOCUS10162</name>
</gene>
<dbReference type="SUPFAM" id="SSF50978">
    <property type="entry name" value="WD40 repeat-like"/>
    <property type="match status" value="1"/>
</dbReference>
<dbReference type="Pfam" id="PF23760">
    <property type="entry name" value="Beta-prop_DCAF12"/>
    <property type="match status" value="1"/>
</dbReference>
<dbReference type="EMBL" id="UZAN01048598">
    <property type="protein sequence ID" value="VDP86578.1"/>
    <property type="molecule type" value="Genomic_DNA"/>
</dbReference>
<dbReference type="InterPro" id="IPR056151">
    <property type="entry name" value="Beta-prop_DCAF12"/>
</dbReference>
<dbReference type="WBParaSite" id="ECPE_0001019401-mRNA-1">
    <property type="protein sequence ID" value="ECPE_0001019401-mRNA-1"/>
    <property type="gene ID" value="ECPE_0001019401"/>
</dbReference>
<dbReference type="Proteomes" id="UP000272942">
    <property type="component" value="Unassembled WGS sequence"/>
</dbReference>
<evidence type="ECO:0000313" key="4">
    <source>
        <dbReference type="WBParaSite" id="ECPE_0001019401-mRNA-1"/>
    </source>
</evidence>
<dbReference type="InterPro" id="IPR036322">
    <property type="entry name" value="WD40_repeat_dom_sf"/>
</dbReference>
<sequence>MHRSSRRIIRTALPIASSGDCHKDWVFDLRWIDDSHLASCSRDSSLALWRIPSYDCDDGRWTPNYGSSIHLAAGSSRLIPTITKPVAHVVSAIPDDRFRAVEHVSPFHLLAVVSMSRRLYMYDAVRIGSDSKTRPVFTLALRDAYQVRIIYLAQLTGS</sequence>
<reference evidence="2 3" key="2">
    <citation type="submission" date="2018-11" db="EMBL/GenBank/DDBJ databases">
        <authorList>
            <consortium name="Pathogen Informatics"/>
        </authorList>
    </citation>
    <scope>NUCLEOTIDE SEQUENCE [LARGE SCALE GENOMIC DNA]</scope>
    <source>
        <strain evidence="2 3">Egypt</strain>
    </source>
</reference>
<dbReference type="Gene3D" id="2.130.10.10">
    <property type="entry name" value="YVTN repeat-like/Quinoprotein amine dehydrogenase"/>
    <property type="match status" value="1"/>
</dbReference>
<reference evidence="4" key="1">
    <citation type="submission" date="2016-06" db="UniProtKB">
        <authorList>
            <consortium name="WormBaseParasite"/>
        </authorList>
    </citation>
    <scope>IDENTIFICATION</scope>
</reference>
<accession>A0A183AT77</accession>
<evidence type="ECO:0000313" key="2">
    <source>
        <dbReference type="EMBL" id="VDP86578.1"/>
    </source>
</evidence>
<proteinExistence type="predicted"/>
<dbReference type="SMART" id="SM00320">
    <property type="entry name" value="WD40"/>
    <property type="match status" value="1"/>
</dbReference>